<feature type="region of interest" description="Disordered" evidence="1">
    <location>
        <begin position="441"/>
        <end position="468"/>
    </location>
</feature>
<dbReference type="AlphaFoldDB" id="A0A3L6QTV0"/>
<gene>
    <name evidence="2" type="ORF">C2845_PM04G26190</name>
</gene>
<sequence length="468" mass="51681">MAIGPLTQSSRTRSFAVFENFDCHQPPSAAVVLSEQVSNGAAITLTGDPRFPNGLPDPAPLSPADMASPALTDDLLSDIFLRLPEPADLVRTSAACVPFRRLITDRAFLRRFRALHPAPLLGFLDHNGFHPALPPHASAPAARAVSLAADFSFSFLPSSSTGRGWVVRDLRDGRVLLDRAPEYGGGDEPSVFTEIAVCDPLHRRCVLLPAIPDDLAAAVDQPLRVEFDRWCEPFLAPSGRGDPEDETSFGVTLMVQCKAKLVAFAFSSSSGQWRALASLSWSDLMSGMGVSSRSPAFSGRQYARGCFYWVMDWRDKLLVLDTRRMEFSIADLPPGCHRRQIAIVEAGEGRVGMFALRDHVADGAVSLYYTARQDDADGSSHWQMEKTIPLDPEFRHYIRGAMERYILLLRYPEHLSSAGVHRDGYQWWWIGVTGGCCPETRAGQFDEQSRRNRPSRTIPPPSAQRGKK</sequence>
<accession>A0A3L6QTV0</accession>
<dbReference type="SUPFAM" id="SSF81383">
    <property type="entry name" value="F-box domain"/>
    <property type="match status" value="1"/>
</dbReference>
<evidence type="ECO:0000313" key="2">
    <source>
        <dbReference type="EMBL" id="RLM87192.1"/>
    </source>
</evidence>
<comment type="caution">
    <text evidence="2">The sequence shown here is derived from an EMBL/GenBank/DDBJ whole genome shotgun (WGS) entry which is preliminary data.</text>
</comment>
<keyword evidence="3" id="KW-1185">Reference proteome</keyword>
<dbReference type="Proteomes" id="UP000275267">
    <property type="component" value="Unassembled WGS sequence"/>
</dbReference>
<dbReference type="OrthoDB" id="673147at2759"/>
<dbReference type="PANTHER" id="PTHR31264:SF3">
    <property type="entry name" value="OS07G0554100 PROTEIN"/>
    <property type="match status" value="1"/>
</dbReference>
<dbReference type="EMBL" id="PQIB02000011">
    <property type="protein sequence ID" value="RLM87192.1"/>
    <property type="molecule type" value="Genomic_DNA"/>
</dbReference>
<evidence type="ECO:0000256" key="1">
    <source>
        <dbReference type="SAM" id="MobiDB-lite"/>
    </source>
</evidence>
<evidence type="ECO:0008006" key="4">
    <source>
        <dbReference type="Google" id="ProtNLM"/>
    </source>
</evidence>
<dbReference type="PANTHER" id="PTHR31264">
    <property type="entry name" value="OS07G0554500 PROTEIN-RELATED"/>
    <property type="match status" value="1"/>
</dbReference>
<dbReference type="InterPro" id="IPR036047">
    <property type="entry name" value="F-box-like_dom_sf"/>
</dbReference>
<organism evidence="2 3">
    <name type="scientific">Panicum miliaceum</name>
    <name type="common">Proso millet</name>
    <name type="synonym">Broomcorn millet</name>
    <dbReference type="NCBI Taxonomy" id="4540"/>
    <lineage>
        <taxon>Eukaryota</taxon>
        <taxon>Viridiplantae</taxon>
        <taxon>Streptophyta</taxon>
        <taxon>Embryophyta</taxon>
        <taxon>Tracheophyta</taxon>
        <taxon>Spermatophyta</taxon>
        <taxon>Magnoliopsida</taxon>
        <taxon>Liliopsida</taxon>
        <taxon>Poales</taxon>
        <taxon>Poaceae</taxon>
        <taxon>PACMAD clade</taxon>
        <taxon>Panicoideae</taxon>
        <taxon>Panicodae</taxon>
        <taxon>Paniceae</taxon>
        <taxon>Panicinae</taxon>
        <taxon>Panicum</taxon>
        <taxon>Panicum sect. Panicum</taxon>
    </lineage>
</organism>
<evidence type="ECO:0000313" key="3">
    <source>
        <dbReference type="Proteomes" id="UP000275267"/>
    </source>
</evidence>
<reference evidence="3" key="1">
    <citation type="journal article" date="2019" name="Nat. Commun.">
        <title>The genome of broomcorn millet.</title>
        <authorList>
            <person name="Zou C."/>
            <person name="Miki D."/>
            <person name="Li D."/>
            <person name="Tang Q."/>
            <person name="Xiao L."/>
            <person name="Rajput S."/>
            <person name="Deng P."/>
            <person name="Jia W."/>
            <person name="Huang R."/>
            <person name="Zhang M."/>
            <person name="Sun Y."/>
            <person name="Hu J."/>
            <person name="Fu X."/>
            <person name="Schnable P.S."/>
            <person name="Li F."/>
            <person name="Zhang H."/>
            <person name="Feng B."/>
            <person name="Zhu X."/>
            <person name="Liu R."/>
            <person name="Schnable J.C."/>
            <person name="Zhu J.-K."/>
            <person name="Zhang H."/>
        </authorList>
    </citation>
    <scope>NUCLEOTIDE SEQUENCE [LARGE SCALE GENOMIC DNA]</scope>
</reference>
<protein>
    <recommendedName>
        <fullName evidence="4">F-box domain-containing protein</fullName>
    </recommendedName>
</protein>
<proteinExistence type="predicted"/>
<dbReference type="STRING" id="4540.A0A3L6QTV0"/>
<name>A0A3L6QTV0_PANMI</name>